<evidence type="ECO:0000256" key="5">
    <source>
        <dbReference type="ARBA" id="ARBA00011616"/>
    </source>
</evidence>
<dbReference type="EMBL" id="RXIL01000099">
    <property type="protein sequence ID" value="RZN68678.1"/>
    <property type="molecule type" value="Genomic_DNA"/>
</dbReference>
<proteinExistence type="inferred from homology"/>
<comment type="catalytic activity">
    <reaction evidence="17 19">
        <text>5-methyl-5,6,7,8-tetrahydromethanopterin + coenzyme M + 2 Na(+)(in) = 5,6,7,8-tetrahydromethanopterin + methyl-coenzyme M + 2 Na(+)(out)</text>
        <dbReference type="Rhea" id="RHEA:53492"/>
        <dbReference type="ChEBI" id="CHEBI:29101"/>
        <dbReference type="ChEBI" id="CHEBI:58103"/>
        <dbReference type="ChEBI" id="CHEBI:58116"/>
        <dbReference type="ChEBI" id="CHEBI:58286"/>
        <dbReference type="ChEBI" id="CHEBI:58319"/>
        <dbReference type="EC" id="7.2.1.4"/>
    </reaction>
</comment>
<evidence type="ECO:0000313" key="21">
    <source>
        <dbReference type="Proteomes" id="UP000320766"/>
    </source>
</evidence>
<comment type="subunit">
    <text evidence="5 19">The complex is composed of 8 subunits; MtrA, MtrB, MtrC, MtrD, MtrE, MtrF, MtrG and MtrH.</text>
</comment>
<evidence type="ECO:0000256" key="15">
    <source>
        <dbReference type="ARBA" id="ARBA00023136"/>
    </source>
</evidence>
<dbReference type="AlphaFoldDB" id="A0A520KW39"/>
<comment type="pathway">
    <text evidence="3">One-carbon metabolism; methanogenesis from CO(2); methyl-coenzyme M from 5,10-methylene-5,6,7,8-tetrahydromethanopterin: step 2/2.</text>
</comment>
<evidence type="ECO:0000256" key="11">
    <source>
        <dbReference type="ARBA" id="ARBA00022692"/>
    </source>
</evidence>
<keyword evidence="12 19" id="KW-1278">Translocase</keyword>
<evidence type="ECO:0000256" key="9">
    <source>
        <dbReference type="ARBA" id="ARBA00022603"/>
    </source>
</evidence>
<organism evidence="20 21">
    <name type="scientific">Candidatus Methanolliviera hydrocarbonicum</name>
    <dbReference type="NCBI Taxonomy" id="2491085"/>
    <lineage>
        <taxon>Archaea</taxon>
        <taxon>Methanobacteriati</taxon>
        <taxon>Methanobacteriota</taxon>
        <taxon>Candidatus Methanoliparia</taxon>
        <taxon>Candidatus Methanoliparales</taxon>
        <taxon>Candidatus Methanollivieraceae</taxon>
        <taxon>Candidatus Methanolliviera</taxon>
    </lineage>
</organism>
<keyword evidence="8 19" id="KW-0554">One-carbon metabolism</keyword>
<evidence type="ECO:0000256" key="18">
    <source>
        <dbReference type="ARBA" id="ARBA00044970"/>
    </source>
</evidence>
<evidence type="ECO:0000256" key="6">
    <source>
        <dbReference type="ARBA" id="ARBA00015127"/>
    </source>
</evidence>
<dbReference type="UniPathway" id="UPA00640">
    <property type="reaction ID" value="UER00698"/>
</dbReference>
<keyword evidence="14" id="KW-0484">Methanogenesis</keyword>
<name>A0A520KW39_9EURY</name>
<dbReference type="EC" id="7.2.1.4" evidence="18 19"/>
<dbReference type="GO" id="GO:0006730">
    <property type="term" value="P:one-carbon metabolic process"/>
    <property type="evidence" value="ECO:0007669"/>
    <property type="project" value="UniProtKB-UniRule"/>
</dbReference>
<evidence type="ECO:0000256" key="4">
    <source>
        <dbReference type="ARBA" id="ARBA00010027"/>
    </source>
</evidence>
<keyword evidence="9 19" id="KW-0489">Methyltransferase</keyword>
<evidence type="ECO:0000256" key="10">
    <source>
        <dbReference type="ARBA" id="ARBA00022679"/>
    </source>
</evidence>
<keyword evidence="15 19" id="KW-0472">Membrane</keyword>
<gene>
    <name evidence="19 20" type="primary">mtrB</name>
    <name evidence="20" type="ORF">EF807_05505</name>
</gene>
<keyword evidence="7 19" id="KW-1003">Cell membrane</keyword>
<dbReference type="HAMAP" id="MF_01094">
    <property type="entry name" value="MtrB"/>
    <property type="match status" value="1"/>
</dbReference>
<evidence type="ECO:0000256" key="16">
    <source>
        <dbReference type="ARBA" id="ARBA00029818"/>
    </source>
</evidence>
<accession>A0A520KW39</accession>
<reference evidence="20 21" key="1">
    <citation type="journal article" date="2019" name="Nat. Microbiol.">
        <title>Wide diversity of methane and short-chain alkane metabolisms in uncultured archaea.</title>
        <authorList>
            <person name="Borrel G."/>
            <person name="Adam P.S."/>
            <person name="McKay L.J."/>
            <person name="Chen L.X."/>
            <person name="Sierra-Garcia I.N."/>
            <person name="Sieber C.M."/>
            <person name="Letourneur Q."/>
            <person name="Ghozlane A."/>
            <person name="Andersen G.L."/>
            <person name="Li W.J."/>
            <person name="Hallam S.J."/>
            <person name="Muyzer G."/>
            <person name="de Oliveira V.M."/>
            <person name="Inskeep W.P."/>
            <person name="Banfield J.F."/>
            <person name="Gribaldo S."/>
        </authorList>
    </citation>
    <scope>NUCLEOTIDE SEQUENCE [LARGE SCALE GENOMIC DNA]</scope>
    <source>
        <strain evidence="20">NM1b</strain>
    </source>
</reference>
<evidence type="ECO:0000256" key="7">
    <source>
        <dbReference type="ARBA" id="ARBA00022475"/>
    </source>
</evidence>
<comment type="caution">
    <text evidence="20">The sequence shown here is derived from an EMBL/GenBank/DDBJ whole genome shotgun (WGS) entry which is preliminary data.</text>
</comment>
<evidence type="ECO:0000256" key="2">
    <source>
        <dbReference type="ARBA" id="ARBA00004162"/>
    </source>
</evidence>
<comment type="subcellular location">
    <subcellularLocation>
        <location evidence="2 19">Cell membrane</location>
        <topology evidence="2 19">Single-pass membrane protein</topology>
    </subcellularLocation>
</comment>
<dbReference type="NCBIfam" id="TIGR04166">
    <property type="entry name" value="methano_MtrB"/>
    <property type="match status" value="1"/>
</dbReference>
<dbReference type="Proteomes" id="UP000320766">
    <property type="component" value="Unassembled WGS sequence"/>
</dbReference>
<keyword evidence="13 19" id="KW-1133">Transmembrane helix</keyword>
<evidence type="ECO:0000256" key="13">
    <source>
        <dbReference type="ARBA" id="ARBA00022989"/>
    </source>
</evidence>
<sequence length="118" mass="12987">MHERGIRDSRDRTYKDAGLMDMNIIISDKYKIVLDPRTLTVGEAAPNVYILNLAPIKEKIDDLEKISDDLMGCLDPYSGMLDSQPNREGSLGRAGFVTMMIVGLTAGLGILALILFSI</sequence>
<keyword evidence="11 19" id="KW-0812">Transmembrane</keyword>
<evidence type="ECO:0000256" key="17">
    <source>
        <dbReference type="ARBA" id="ARBA00044880"/>
    </source>
</evidence>
<dbReference type="GO" id="GO:0019386">
    <property type="term" value="P:methanogenesis, from carbon dioxide"/>
    <property type="evidence" value="ECO:0007669"/>
    <property type="project" value="UniProtKB-UniPathway"/>
</dbReference>
<evidence type="ECO:0000256" key="8">
    <source>
        <dbReference type="ARBA" id="ARBA00022563"/>
    </source>
</evidence>
<evidence type="ECO:0000256" key="3">
    <source>
        <dbReference type="ARBA" id="ARBA00004839"/>
    </source>
</evidence>
<dbReference type="GO" id="GO:0005886">
    <property type="term" value="C:plasma membrane"/>
    <property type="evidence" value="ECO:0007669"/>
    <property type="project" value="UniProtKB-SubCell"/>
</dbReference>
<evidence type="ECO:0000256" key="19">
    <source>
        <dbReference type="HAMAP-Rule" id="MF_01094"/>
    </source>
</evidence>
<evidence type="ECO:0000313" key="20">
    <source>
        <dbReference type="EMBL" id="RZN68678.1"/>
    </source>
</evidence>
<evidence type="ECO:0000256" key="14">
    <source>
        <dbReference type="ARBA" id="ARBA00022994"/>
    </source>
</evidence>
<comment type="function">
    <text evidence="1 19">Part of a complex that catalyzes the formation of methyl-coenzyme M and tetrahydromethanopterin from coenzyme M and methyl-tetrahydromethanopterin. This is an energy-conserving, sodium-ion translocating step.</text>
</comment>
<comment type="similarity">
    <text evidence="4 19">Belongs to the MtrB family.</text>
</comment>
<evidence type="ECO:0000256" key="12">
    <source>
        <dbReference type="ARBA" id="ARBA00022967"/>
    </source>
</evidence>
<dbReference type="InterPro" id="IPR008690">
    <property type="entry name" value="MtrB_MeTrfase"/>
</dbReference>
<dbReference type="GO" id="GO:0030269">
    <property type="term" value="F:tetrahydromethanopterin S-methyltransferase activity"/>
    <property type="evidence" value="ECO:0007669"/>
    <property type="project" value="UniProtKB-UniRule"/>
</dbReference>
<evidence type="ECO:0000256" key="1">
    <source>
        <dbReference type="ARBA" id="ARBA00002533"/>
    </source>
</evidence>
<dbReference type="GO" id="GO:0032259">
    <property type="term" value="P:methylation"/>
    <property type="evidence" value="ECO:0007669"/>
    <property type="project" value="UniProtKB-KW"/>
</dbReference>
<keyword evidence="10 19" id="KW-0808">Transferase</keyword>
<feature type="transmembrane region" description="Helical" evidence="19">
    <location>
        <begin position="94"/>
        <end position="116"/>
    </location>
</feature>
<dbReference type="Pfam" id="PF05440">
    <property type="entry name" value="MtrB"/>
    <property type="match status" value="1"/>
</dbReference>
<protein>
    <recommendedName>
        <fullName evidence="6 19">Tetrahydromethanopterin S-methyltransferase subunit B</fullName>
        <ecNumber evidence="18 19">7.2.1.4</ecNumber>
    </recommendedName>
    <alternativeName>
        <fullName evidence="16 19">N5-methyltetrahydromethanopterin--coenzyme M methyltransferase subunit B</fullName>
    </alternativeName>
</protein>